<protein>
    <submittedName>
        <fullName evidence="2">Uncharacterized protein</fullName>
    </submittedName>
</protein>
<accession>A0A1A9W4J2</accession>
<reference evidence="2" key="2">
    <citation type="submission" date="2020-05" db="UniProtKB">
        <authorList>
            <consortium name="EnsemblMetazoa"/>
        </authorList>
    </citation>
    <scope>IDENTIFICATION</scope>
    <source>
        <strain evidence="2">IAEA</strain>
    </source>
</reference>
<dbReference type="AlphaFoldDB" id="A0A1A9W4J2"/>
<evidence type="ECO:0000313" key="2">
    <source>
        <dbReference type="EnsemblMetazoa" id="GBRI006057-PA"/>
    </source>
</evidence>
<keyword evidence="1" id="KW-1133">Transmembrane helix</keyword>
<dbReference type="EnsemblMetazoa" id="GBRI006057-RA">
    <property type="protein sequence ID" value="GBRI006057-PA"/>
    <property type="gene ID" value="GBRI006057"/>
</dbReference>
<dbReference type="VEuPathDB" id="VectorBase:GBRI006057"/>
<proteinExistence type="predicted"/>
<feature type="transmembrane region" description="Helical" evidence="1">
    <location>
        <begin position="12"/>
        <end position="36"/>
    </location>
</feature>
<organism evidence="2 3">
    <name type="scientific">Glossina brevipalpis</name>
    <dbReference type="NCBI Taxonomy" id="37001"/>
    <lineage>
        <taxon>Eukaryota</taxon>
        <taxon>Metazoa</taxon>
        <taxon>Ecdysozoa</taxon>
        <taxon>Arthropoda</taxon>
        <taxon>Hexapoda</taxon>
        <taxon>Insecta</taxon>
        <taxon>Pterygota</taxon>
        <taxon>Neoptera</taxon>
        <taxon>Endopterygota</taxon>
        <taxon>Diptera</taxon>
        <taxon>Brachycera</taxon>
        <taxon>Muscomorpha</taxon>
        <taxon>Hippoboscoidea</taxon>
        <taxon>Glossinidae</taxon>
        <taxon>Glossina</taxon>
    </lineage>
</organism>
<evidence type="ECO:0000313" key="3">
    <source>
        <dbReference type="Proteomes" id="UP000091820"/>
    </source>
</evidence>
<keyword evidence="3" id="KW-1185">Reference proteome</keyword>
<keyword evidence="1" id="KW-0812">Transmembrane</keyword>
<dbReference type="Proteomes" id="UP000091820">
    <property type="component" value="Unassembled WGS sequence"/>
</dbReference>
<name>A0A1A9W4J2_9MUSC</name>
<evidence type="ECO:0000256" key="1">
    <source>
        <dbReference type="SAM" id="Phobius"/>
    </source>
</evidence>
<sequence>MYIYLTIKYRKALLYASITMNYLFLCFVFVIVARIAKSIKGNGLEKNFSPREIVPNSSISNHLARKIIGLKTRKIQISCALSFTGVNFDASSLIHFAGTETRTIQKRK</sequence>
<reference evidence="3" key="1">
    <citation type="submission" date="2014-03" db="EMBL/GenBank/DDBJ databases">
        <authorList>
            <person name="Aksoy S."/>
            <person name="Warren W."/>
            <person name="Wilson R.K."/>
        </authorList>
    </citation>
    <scope>NUCLEOTIDE SEQUENCE [LARGE SCALE GENOMIC DNA]</scope>
    <source>
        <strain evidence="3">IAEA</strain>
    </source>
</reference>
<keyword evidence="1" id="KW-0472">Membrane</keyword>